<dbReference type="Proteomes" id="UP001241072">
    <property type="component" value="Unassembled WGS sequence"/>
</dbReference>
<dbReference type="RefSeq" id="WP_305003300.1">
    <property type="nucleotide sequence ID" value="NZ_JAUQUB010000002.1"/>
</dbReference>
<keyword evidence="1" id="KW-0472">Membrane</keyword>
<name>A0ABT9BPB1_9MICO</name>
<evidence type="ECO:0000313" key="2">
    <source>
        <dbReference type="EMBL" id="MDO7882868.1"/>
    </source>
</evidence>
<feature type="transmembrane region" description="Helical" evidence="1">
    <location>
        <begin position="46"/>
        <end position="72"/>
    </location>
</feature>
<proteinExistence type="predicted"/>
<dbReference type="EMBL" id="JAUQUB010000002">
    <property type="protein sequence ID" value="MDO7882868.1"/>
    <property type="molecule type" value="Genomic_DNA"/>
</dbReference>
<reference evidence="2 3" key="1">
    <citation type="submission" date="2023-07" db="EMBL/GenBank/DDBJ databases">
        <title>Protaetiibacter sp. nov WY-16 isolated from soil.</title>
        <authorList>
            <person name="Liu B."/>
            <person name="Wan Y."/>
        </authorList>
    </citation>
    <scope>NUCLEOTIDE SEQUENCE [LARGE SCALE GENOMIC DNA]</scope>
    <source>
        <strain evidence="2 3">WY-16</strain>
    </source>
</reference>
<organism evidence="2 3">
    <name type="scientific">Antiquaquibacter soli</name>
    <dbReference type="NCBI Taxonomy" id="3064523"/>
    <lineage>
        <taxon>Bacteria</taxon>
        <taxon>Bacillati</taxon>
        <taxon>Actinomycetota</taxon>
        <taxon>Actinomycetes</taxon>
        <taxon>Micrococcales</taxon>
        <taxon>Microbacteriaceae</taxon>
        <taxon>Antiquaquibacter</taxon>
    </lineage>
</organism>
<gene>
    <name evidence="2" type="ORF">Q5716_11585</name>
</gene>
<feature type="transmembrane region" description="Helical" evidence="1">
    <location>
        <begin position="79"/>
        <end position="101"/>
    </location>
</feature>
<keyword evidence="1" id="KW-0812">Transmembrane</keyword>
<evidence type="ECO:0000256" key="1">
    <source>
        <dbReference type="SAM" id="Phobius"/>
    </source>
</evidence>
<protein>
    <submittedName>
        <fullName evidence="2">Uncharacterized protein</fullName>
    </submittedName>
</protein>
<keyword evidence="3" id="KW-1185">Reference proteome</keyword>
<sequence length="103" mass="10195">MARNWDARRGATTLSTAAVGTVAVLAALGLLSAALAVPYADAGAAFVVAGVFWIGSAVLVLPVTAAAVVGIVLGARTGVWPPIVLGALALAGVALGVWWFLTL</sequence>
<keyword evidence="1" id="KW-1133">Transmembrane helix</keyword>
<evidence type="ECO:0000313" key="3">
    <source>
        <dbReference type="Proteomes" id="UP001241072"/>
    </source>
</evidence>
<accession>A0ABT9BPB1</accession>
<comment type="caution">
    <text evidence="2">The sequence shown here is derived from an EMBL/GenBank/DDBJ whole genome shotgun (WGS) entry which is preliminary data.</text>
</comment>